<gene>
    <name evidence="2" type="ORF">Spa11_22700</name>
</gene>
<keyword evidence="3" id="KW-1185">Reference proteome</keyword>
<accession>A0A518K8F0</accession>
<evidence type="ECO:0000313" key="2">
    <source>
        <dbReference type="EMBL" id="QDV74071.1"/>
    </source>
</evidence>
<organism evidence="2 3">
    <name type="scientific">Botrimarina mediterranea</name>
    <dbReference type="NCBI Taxonomy" id="2528022"/>
    <lineage>
        <taxon>Bacteria</taxon>
        <taxon>Pseudomonadati</taxon>
        <taxon>Planctomycetota</taxon>
        <taxon>Planctomycetia</taxon>
        <taxon>Pirellulales</taxon>
        <taxon>Lacipirellulaceae</taxon>
        <taxon>Botrimarina</taxon>
    </lineage>
</organism>
<proteinExistence type="predicted"/>
<evidence type="ECO:0000256" key="1">
    <source>
        <dbReference type="SAM" id="SignalP"/>
    </source>
</evidence>
<feature type="chain" id="PRO_5022135190" evidence="1">
    <location>
        <begin position="21"/>
        <end position="228"/>
    </location>
</feature>
<dbReference type="RefSeq" id="WP_145112153.1">
    <property type="nucleotide sequence ID" value="NZ_CP036349.1"/>
</dbReference>
<dbReference type="KEGG" id="bmei:Spa11_22700"/>
<reference evidence="2 3" key="1">
    <citation type="submission" date="2019-02" db="EMBL/GenBank/DDBJ databases">
        <title>Deep-cultivation of Planctomycetes and their phenomic and genomic characterization uncovers novel biology.</title>
        <authorList>
            <person name="Wiegand S."/>
            <person name="Jogler M."/>
            <person name="Boedeker C."/>
            <person name="Pinto D."/>
            <person name="Vollmers J."/>
            <person name="Rivas-Marin E."/>
            <person name="Kohn T."/>
            <person name="Peeters S.H."/>
            <person name="Heuer A."/>
            <person name="Rast P."/>
            <person name="Oberbeckmann S."/>
            <person name="Bunk B."/>
            <person name="Jeske O."/>
            <person name="Meyerdierks A."/>
            <person name="Storesund J.E."/>
            <person name="Kallscheuer N."/>
            <person name="Luecker S."/>
            <person name="Lage O.M."/>
            <person name="Pohl T."/>
            <person name="Merkel B.J."/>
            <person name="Hornburger P."/>
            <person name="Mueller R.-W."/>
            <person name="Bruemmer F."/>
            <person name="Labrenz M."/>
            <person name="Spormann A.M."/>
            <person name="Op den Camp H."/>
            <person name="Overmann J."/>
            <person name="Amann R."/>
            <person name="Jetten M.S.M."/>
            <person name="Mascher T."/>
            <person name="Medema M.H."/>
            <person name="Devos D.P."/>
            <person name="Kaster A.-K."/>
            <person name="Ovreas L."/>
            <person name="Rohde M."/>
            <person name="Galperin M.Y."/>
            <person name="Jogler C."/>
        </authorList>
    </citation>
    <scope>NUCLEOTIDE SEQUENCE [LARGE SCALE GENOMIC DNA]</scope>
    <source>
        <strain evidence="2 3">Spa11</strain>
    </source>
</reference>
<protein>
    <submittedName>
        <fullName evidence="2">Uncharacterized protein</fullName>
    </submittedName>
</protein>
<keyword evidence="1" id="KW-0732">Signal</keyword>
<dbReference type="InterPro" id="IPR013424">
    <property type="entry name" value="Ice-binding_C"/>
</dbReference>
<evidence type="ECO:0000313" key="3">
    <source>
        <dbReference type="Proteomes" id="UP000316426"/>
    </source>
</evidence>
<feature type="signal peptide" evidence="1">
    <location>
        <begin position="1"/>
        <end position="20"/>
    </location>
</feature>
<name>A0A518K8F0_9BACT</name>
<dbReference type="EMBL" id="CP036349">
    <property type="protein sequence ID" value="QDV74071.1"/>
    <property type="molecule type" value="Genomic_DNA"/>
</dbReference>
<dbReference type="NCBIfam" id="TIGR02595">
    <property type="entry name" value="PEP_CTERM"/>
    <property type="match status" value="1"/>
</dbReference>
<dbReference type="Proteomes" id="UP000316426">
    <property type="component" value="Chromosome"/>
</dbReference>
<sequence precursor="true">MRHTLAIVAMATMSVAQAHAQNYQPTQAEIQALTDATAGFHNATQYSVINSITSIPGGIELDVSFAYGQDTSSFDPFPGTAFARVSLQGFPGGLDLTANSGVEWVVSASEPGVTAQTYLQTAPDWTFYEGSPSQPLLGDGSAESVIMSLSSANNFSGILPAGIVHTDVDGNILANAWGLQFGMFDLNSQVGLGEPLDVTIQITTAVPEPSCLVLVGASLVGVVTMRRR</sequence>
<dbReference type="AlphaFoldDB" id="A0A518K8F0"/>